<dbReference type="InterPro" id="IPR002818">
    <property type="entry name" value="DJ-1/PfpI"/>
</dbReference>
<sequence>MERSIESTVLSHKDIRTADSASVATREIGLIIFDGVEALDVAAPASAFAKAAELVPGAYRVRLLSPTGGLVTTNAGLQLAASEALSALEPEQLQLDTLLIAGGDEAALRHAIIEQGLGAWLARAAPRLRRVASICTGAFALAAAGLLDGRRATTHWHACDLLAELSPRTDVLRERIFVHDGPVWTSAGVSTGLDLTLALIEADLGRTVAVSIARQLALFMLRGGSDPQLSPALAAQAQAGQRIRELLAWLVQHLQADLSVPALAARACMSERQFSRAFRQQTGLSPARFVAQARLDRACSLLADNDWPQEKIAQLCGFGSTDALQRACARQHGLSPEALRRRRRTGPA</sequence>
<dbReference type="Pfam" id="PF12833">
    <property type="entry name" value="HTH_18"/>
    <property type="match status" value="1"/>
</dbReference>
<dbReference type="Proteomes" id="UP001246372">
    <property type="component" value="Unassembled WGS sequence"/>
</dbReference>
<organism evidence="4 5">
    <name type="scientific">Roseateles aquae</name>
    <dbReference type="NCBI Taxonomy" id="3077235"/>
    <lineage>
        <taxon>Bacteria</taxon>
        <taxon>Pseudomonadati</taxon>
        <taxon>Pseudomonadota</taxon>
        <taxon>Betaproteobacteria</taxon>
        <taxon>Burkholderiales</taxon>
        <taxon>Sphaerotilaceae</taxon>
        <taxon>Roseateles</taxon>
    </lineage>
</organism>
<protein>
    <submittedName>
        <fullName evidence="4">DJ-1/PfpI family protein</fullName>
    </submittedName>
</protein>
<keyword evidence="5" id="KW-1185">Reference proteome</keyword>
<evidence type="ECO:0000256" key="1">
    <source>
        <dbReference type="ARBA" id="ARBA00023015"/>
    </source>
</evidence>
<dbReference type="EMBL" id="JAVXZY010000001">
    <property type="protein sequence ID" value="MDT8998413.1"/>
    <property type="molecule type" value="Genomic_DNA"/>
</dbReference>
<dbReference type="PROSITE" id="PS01124">
    <property type="entry name" value="HTH_ARAC_FAMILY_2"/>
    <property type="match status" value="1"/>
</dbReference>
<dbReference type="Gene3D" id="1.10.10.60">
    <property type="entry name" value="Homeodomain-like"/>
    <property type="match status" value="1"/>
</dbReference>
<dbReference type="InterPro" id="IPR018060">
    <property type="entry name" value="HTH_AraC"/>
</dbReference>
<dbReference type="InterPro" id="IPR029062">
    <property type="entry name" value="Class_I_gatase-like"/>
</dbReference>
<name>A0ABU3P7C5_9BURK</name>
<dbReference type="Gene3D" id="3.40.50.880">
    <property type="match status" value="1"/>
</dbReference>
<evidence type="ECO:0000313" key="5">
    <source>
        <dbReference type="Proteomes" id="UP001246372"/>
    </source>
</evidence>
<accession>A0ABU3P7C5</accession>
<dbReference type="Pfam" id="PF01965">
    <property type="entry name" value="DJ-1_PfpI"/>
    <property type="match status" value="1"/>
</dbReference>
<dbReference type="PANTHER" id="PTHR43130:SF3">
    <property type="entry name" value="HTH-TYPE TRANSCRIPTIONAL REGULATOR RV1931C"/>
    <property type="match status" value="1"/>
</dbReference>
<comment type="caution">
    <text evidence="4">The sequence shown here is derived from an EMBL/GenBank/DDBJ whole genome shotgun (WGS) entry which is preliminary data.</text>
</comment>
<keyword evidence="2" id="KW-0804">Transcription</keyword>
<proteinExistence type="predicted"/>
<feature type="domain" description="HTH araC/xylS-type" evidence="3">
    <location>
        <begin position="244"/>
        <end position="342"/>
    </location>
</feature>
<dbReference type="SUPFAM" id="SSF46689">
    <property type="entry name" value="Homeodomain-like"/>
    <property type="match status" value="2"/>
</dbReference>
<dbReference type="SUPFAM" id="SSF52317">
    <property type="entry name" value="Class I glutamine amidotransferase-like"/>
    <property type="match status" value="1"/>
</dbReference>
<dbReference type="SMART" id="SM00342">
    <property type="entry name" value="HTH_ARAC"/>
    <property type="match status" value="1"/>
</dbReference>
<dbReference type="InterPro" id="IPR009057">
    <property type="entry name" value="Homeodomain-like_sf"/>
</dbReference>
<keyword evidence="1" id="KW-0805">Transcription regulation</keyword>
<gene>
    <name evidence="4" type="ORF">RQP53_03880</name>
</gene>
<evidence type="ECO:0000256" key="2">
    <source>
        <dbReference type="ARBA" id="ARBA00023163"/>
    </source>
</evidence>
<dbReference type="InterPro" id="IPR052158">
    <property type="entry name" value="INH-QAR"/>
</dbReference>
<evidence type="ECO:0000313" key="4">
    <source>
        <dbReference type="EMBL" id="MDT8998413.1"/>
    </source>
</evidence>
<dbReference type="PANTHER" id="PTHR43130">
    <property type="entry name" value="ARAC-FAMILY TRANSCRIPTIONAL REGULATOR"/>
    <property type="match status" value="1"/>
</dbReference>
<evidence type="ECO:0000259" key="3">
    <source>
        <dbReference type="PROSITE" id="PS01124"/>
    </source>
</evidence>
<reference evidence="4" key="1">
    <citation type="submission" date="2023-09" db="EMBL/GenBank/DDBJ databases">
        <title>Paucibacter sp. APW11 Genome sequencing and assembly.</title>
        <authorList>
            <person name="Kim I."/>
        </authorList>
    </citation>
    <scope>NUCLEOTIDE SEQUENCE</scope>
    <source>
        <strain evidence="4">APW11</strain>
    </source>
</reference>